<dbReference type="PANTHER" id="PTHR33325:SF11">
    <property type="entry name" value="COLD SHOCK DOMAIN-CONTAINING PROTEIN 4-LIKE"/>
    <property type="match status" value="1"/>
</dbReference>
<dbReference type="HOGENOM" id="CLU_081100_0_0_1"/>
<dbReference type="EMBL" id="AGNK02001556">
    <property type="status" value="NOT_ANNOTATED_CDS"/>
    <property type="molecule type" value="Genomic_DNA"/>
</dbReference>
<dbReference type="Proteomes" id="UP000004995">
    <property type="component" value="Unassembled WGS sequence"/>
</dbReference>
<protein>
    <submittedName>
        <fullName evidence="1">Uncharacterized protein</fullName>
    </submittedName>
</protein>
<sequence>MEAEAWGGVSTSELAADGTNYLTWAMDVKIVLTAKADKFRTLHFLRHHLHPDNYAVHKICSKLCFCNQPLDDAEMIEKTLSTFLSANRILQQQYRRHNYTKYSDLIYDLFQIEKYDELLTKNHQLRPMGATPLSEVHFNAHNNNKKFGGKKFKKNFKGKMEETELPERQKF</sequence>
<dbReference type="EnsemblPlants" id="KQL14363">
    <property type="protein sequence ID" value="KQL14363"/>
    <property type="gene ID" value="SETIT_024564mg"/>
</dbReference>
<accession>K3ZDC9</accession>
<dbReference type="InParanoid" id="K3ZDC9"/>
<proteinExistence type="predicted"/>
<dbReference type="PANTHER" id="PTHR33325">
    <property type="entry name" value="ZINC FINGER, CCHC-TYPE-RELATED"/>
    <property type="match status" value="1"/>
</dbReference>
<reference evidence="1" key="2">
    <citation type="submission" date="2018-08" db="UniProtKB">
        <authorList>
            <consortium name="EnsemblPlants"/>
        </authorList>
    </citation>
    <scope>IDENTIFICATION</scope>
    <source>
        <strain evidence="1">Yugu1</strain>
    </source>
</reference>
<dbReference type="Gramene" id="KQL14363">
    <property type="protein sequence ID" value="KQL14363"/>
    <property type="gene ID" value="SETIT_024564mg"/>
</dbReference>
<evidence type="ECO:0000313" key="1">
    <source>
        <dbReference type="EnsemblPlants" id="KQL14363"/>
    </source>
</evidence>
<evidence type="ECO:0000313" key="2">
    <source>
        <dbReference type="Proteomes" id="UP000004995"/>
    </source>
</evidence>
<keyword evidence="2" id="KW-1185">Reference proteome</keyword>
<organism evidence="1 2">
    <name type="scientific">Setaria italica</name>
    <name type="common">Foxtail millet</name>
    <name type="synonym">Panicum italicum</name>
    <dbReference type="NCBI Taxonomy" id="4555"/>
    <lineage>
        <taxon>Eukaryota</taxon>
        <taxon>Viridiplantae</taxon>
        <taxon>Streptophyta</taxon>
        <taxon>Embryophyta</taxon>
        <taxon>Tracheophyta</taxon>
        <taxon>Spermatophyta</taxon>
        <taxon>Magnoliopsida</taxon>
        <taxon>Liliopsida</taxon>
        <taxon>Poales</taxon>
        <taxon>Poaceae</taxon>
        <taxon>PACMAD clade</taxon>
        <taxon>Panicoideae</taxon>
        <taxon>Panicodae</taxon>
        <taxon>Paniceae</taxon>
        <taxon>Cenchrinae</taxon>
        <taxon>Setaria</taxon>
    </lineage>
</organism>
<name>K3ZDC9_SETIT</name>
<dbReference type="eggNOG" id="ENOG502QWN0">
    <property type="taxonomic scope" value="Eukaryota"/>
</dbReference>
<dbReference type="AlphaFoldDB" id="K3ZDC9"/>
<reference evidence="2" key="1">
    <citation type="journal article" date="2012" name="Nat. Biotechnol.">
        <title>Reference genome sequence of the model plant Setaria.</title>
        <authorList>
            <person name="Bennetzen J.L."/>
            <person name="Schmutz J."/>
            <person name="Wang H."/>
            <person name="Percifield R."/>
            <person name="Hawkins J."/>
            <person name="Pontaroli A.C."/>
            <person name="Estep M."/>
            <person name="Feng L."/>
            <person name="Vaughn J.N."/>
            <person name="Grimwood J."/>
            <person name="Jenkins J."/>
            <person name="Barry K."/>
            <person name="Lindquist E."/>
            <person name="Hellsten U."/>
            <person name="Deshpande S."/>
            <person name="Wang X."/>
            <person name="Wu X."/>
            <person name="Mitros T."/>
            <person name="Triplett J."/>
            <person name="Yang X."/>
            <person name="Ye C.Y."/>
            <person name="Mauro-Herrera M."/>
            <person name="Wang L."/>
            <person name="Li P."/>
            <person name="Sharma M."/>
            <person name="Sharma R."/>
            <person name="Ronald P.C."/>
            <person name="Panaud O."/>
            <person name="Kellogg E.A."/>
            <person name="Brutnell T.P."/>
            <person name="Doust A.N."/>
            <person name="Tuskan G.A."/>
            <person name="Rokhsar D."/>
            <person name="Devos K.M."/>
        </authorList>
    </citation>
    <scope>NUCLEOTIDE SEQUENCE [LARGE SCALE GENOMIC DNA]</scope>
    <source>
        <strain evidence="2">cv. Yugu1</strain>
    </source>
</reference>
<dbReference type="OMA" id="RPCWSHA"/>